<keyword evidence="7 8" id="KW-0539">Nucleus</keyword>
<comment type="function">
    <text evidence="1 8">Acts as an adapter for the XPO1/CRM1-mediated export of the 60S ribosomal subunit.</text>
</comment>
<keyword evidence="14" id="KW-1185">Reference proteome</keyword>
<comment type="similarity">
    <text evidence="2 8">Belongs to the NMD3 family.</text>
</comment>
<dbReference type="GO" id="GO:0005634">
    <property type="term" value="C:nucleus"/>
    <property type="evidence" value="ECO:0007669"/>
    <property type="project" value="UniProtKB-SubCell"/>
</dbReference>
<feature type="domain" description="60S ribosomal export protein NMD3 OB-fold" evidence="11">
    <location>
        <begin position="282"/>
        <end position="378"/>
    </location>
</feature>
<dbReference type="OrthoDB" id="203821at2759"/>
<feature type="domain" description="Nmd3 N-terminal" evidence="10">
    <location>
        <begin position="1"/>
        <end position="215"/>
    </location>
</feature>
<accession>A0A2G8JWW1</accession>
<feature type="region of interest" description="Disordered" evidence="9">
    <location>
        <begin position="470"/>
        <end position="492"/>
    </location>
</feature>
<dbReference type="GO" id="GO:0043023">
    <property type="term" value="F:ribosomal large subunit binding"/>
    <property type="evidence" value="ECO:0007669"/>
    <property type="project" value="InterPro"/>
</dbReference>
<keyword evidence="6 8" id="KW-0653">Protein transport</keyword>
<dbReference type="InterPro" id="IPR007064">
    <property type="entry name" value="Nmd3_N"/>
</dbReference>
<dbReference type="Proteomes" id="UP000230750">
    <property type="component" value="Unassembled WGS sequence"/>
</dbReference>
<proteinExistence type="inferred from homology"/>
<dbReference type="Pfam" id="PF21192">
    <property type="entry name" value="OB_NMD3"/>
    <property type="match status" value="1"/>
</dbReference>
<dbReference type="Pfam" id="PF21193">
    <property type="entry name" value="NMD_SH3"/>
    <property type="match status" value="1"/>
</dbReference>
<dbReference type="InterPro" id="IPR048899">
    <property type="entry name" value="NMD_SH3"/>
</dbReference>
<dbReference type="EMBL" id="MRZV01001145">
    <property type="protein sequence ID" value="PIK40246.1"/>
    <property type="molecule type" value="Genomic_DNA"/>
</dbReference>
<evidence type="ECO:0000259" key="12">
    <source>
        <dbReference type="Pfam" id="PF21193"/>
    </source>
</evidence>
<sequence>MCVACLRTRVDITEGIPKQVSMYFCKGCERYFQPPTNWVRCTLESRELLAICLKKLKGLTKVHLVDASFVWTEPHSKRIKVQLVIQKEVMGGTILQQTFIVEYIIQGQMCTDCHRIEAKDFWKAVVQLRQKVSHKKTFFYLEQLILKHSIHRNTLNIKQHDNGLDFFFSQIDHARKMTDFFMNMVPCKYKTAKELVSHDIHSNNYNYKNTFSVEIAPINKDTVVCLPKKLAGQLGNMSQICVCIRVNSVMQFIDPNTLQLCDISAQAYWRTPFVEVADQKHLTEYTVLQVERIEGNGRKLGAGHGTISKKHLLADVWVMRTQDMGVVDQQFHCRSHLGHLLKAGDTVLGFDVTTSNVNNKHMETVRPDALPDVVLVKKVFGDRKKRQQKRKWKLKTLTKEEEIMDVEGAQRDYMGFLEDLEEDPEYRKNVNIYVDRSKMVSVEVSESGDEDAPQISLQEMMDDLNISDGEELEGAAAPAPEGMETVGNTDPI</sequence>
<evidence type="ECO:0000256" key="1">
    <source>
        <dbReference type="ARBA" id="ARBA00002269"/>
    </source>
</evidence>
<dbReference type="AlphaFoldDB" id="A0A2G8JWW1"/>
<dbReference type="InterPro" id="IPR048898">
    <property type="entry name" value="OB_NMD3"/>
</dbReference>
<evidence type="ECO:0000313" key="13">
    <source>
        <dbReference type="EMBL" id="PIK40246.1"/>
    </source>
</evidence>
<keyword evidence="4 8" id="KW-0813">Transport</keyword>
<keyword evidence="5 8" id="KW-0963">Cytoplasm</keyword>
<evidence type="ECO:0000256" key="3">
    <source>
        <dbReference type="ARBA" id="ARBA00017035"/>
    </source>
</evidence>
<dbReference type="InterPro" id="IPR039768">
    <property type="entry name" value="Nmd3"/>
</dbReference>
<comment type="subcellular location">
    <subcellularLocation>
        <location evidence="8">Cytoplasm</location>
    </subcellularLocation>
    <subcellularLocation>
        <location evidence="8">Nucleus</location>
    </subcellularLocation>
</comment>
<evidence type="ECO:0000256" key="6">
    <source>
        <dbReference type="ARBA" id="ARBA00022927"/>
    </source>
</evidence>
<dbReference type="PANTHER" id="PTHR12746">
    <property type="entry name" value="NONSENSE-MEDIATED MRNA DECAY PROTEIN 3"/>
    <property type="match status" value="1"/>
</dbReference>
<organism evidence="13 14">
    <name type="scientific">Stichopus japonicus</name>
    <name type="common">Sea cucumber</name>
    <dbReference type="NCBI Taxonomy" id="307972"/>
    <lineage>
        <taxon>Eukaryota</taxon>
        <taxon>Metazoa</taxon>
        <taxon>Echinodermata</taxon>
        <taxon>Eleutherozoa</taxon>
        <taxon>Echinozoa</taxon>
        <taxon>Holothuroidea</taxon>
        <taxon>Aspidochirotacea</taxon>
        <taxon>Aspidochirotida</taxon>
        <taxon>Stichopodidae</taxon>
        <taxon>Apostichopus</taxon>
    </lineage>
</organism>
<gene>
    <name evidence="13" type="ORF">BSL78_22915</name>
</gene>
<evidence type="ECO:0000256" key="9">
    <source>
        <dbReference type="SAM" id="MobiDB-lite"/>
    </source>
</evidence>
<dbReference type="STRING" id="307972.A0A2G8JWW1"/>
<evidence type="ECO:0000256" key="7">
    <source>
        <dbReference type="ARBA" id="ARBA00023242"/>
    </source>
</evidence>
<evidence type="ECO:0000259" key="10">
    <source>
        <dbReference type="Pfam" id="PF04981"/>
    </source>
</evidence>
<reference evidence="13 14" key="1">
    <citation type="journal article" date="2017" name="PLoS Biol.">
        <title>The sea cucumber genome provides insights into morphological evolution and visceral regeneration.</title>
        <authorList>
            <person name="Zhang X."/>
            <person name="Sun L."/>
            <person name="Yuan J."/>
            <person name="Sun Y."/>
            <person name="Gao Y."/>
            <person name="Zhang L."/>
            <person name="Li S."/>
            <person name="Dai H."/>
            <person name="Hamel J.F."/>
            <person name="Liu C."/>
            <person name="Yu Y."/>
            <person name="Liu S."/>
            <person name="Lin W."/>
            <person name="Guo K."/>
            <person name="Jin S."/>
            <person name="Xu P."/>
            <person name="Storey K.B."/>
            <person name="Huan P."/>
            <person name="Zhang T."/>
            <person name="Zhou Y."/>
            <person name="Zhang J."/>
            <person name="Lin C."/>
            <person name="Li X."/>
            <person name="Xing L."/>
            <person name="Huo D."/>
            <person name="Sun M."/>
            <person name="Wang L."/>
            <person name="Mercier A."/>
            <person name="Li F."/>
            <person name="Yang H."/>
            <person name="Xiang J."/>
        </authorList>
    </citation>
    <scope>NUCLEOTIDE SEQUENCE [LARGE SCALE GENOMIC DNA]</scope>
    <source>
        <strain evidence="13">Shaxun</strain>
        <tissue evidence="13">Muscle</tissue>
    </source>
</reference>
<protein>
    <recommendedName>
        <fullName evidence="3 8">60S ribosomal export protein NMD3</fullName>
    </recommendedName>
</protein>
<evidence type="ECO:0000259" key="11">
    <source>
        <dbReference type="Pfam" id="PF21192"/>
    </source>
</evidence>
<dbReference type="Pfam" id="PF04981">
    <property type="entry name" value="NMD3"/>
    <property type="match status" value="1"/>
</dbReference>
<evidence type="ECO:0000256" key="5">
    <source>
        <dbReference type="ARBA" id="ARBA00022490"/>
    </source>
</evidence>
<dbReference type="GO" id="GO:0015031">
    <property type="term" value="P:protein transport"/>
    <property type="evidence" value="ECO:0007669"/>
    <property type="project" value="UniProtKB-KW"/>
</dbReference>
<evidence type="ECO:0000313" key="14">
    <source>
        <dbReference type="Proteomes" id="UP000230750"/>
    </source>
</evidence>
<evidence type="ECO:0000256" key="2">
    <source>
        <dbReference type="ARBA" id="ARBA00009794"/>
    </source>
</evidence>
<dbReference type="GO" id="GO:0000055">
    <property type="term" value="P:ribosomal large subunit export from nucleus"/>
    <property type="evidence" value="ECO:0007669"/>
    <property type="project" value="TreeGrafter"/>
</dbReference>
<comment type="caution">
    <text evidence="13">The sequence shown here is derived from an EMBL/GenBank/DDBJ whole genome shotgun (WGS) entry which is preliminary data.</text>
</comment>
<dbReference type="GO" id="GO:0005737">
    <property type="term" value="C:cytoplasm"/>
    <property type="evidence" value="ECO:0007669"/>
    <property type="project" value="UniProtKB-SubCell"/>
</dbReference>
<feature type="domain" description="60S ribosomal export protein NMD3 SH3" evidence="12">
    <location>
        <begin position="219"/>
        <end position="266"/>
    </location>
</feature>
<evidence type="ECO:0000256" key="8">
    <source>
        <dbReference type="RuleBase" id="RU364108"/>
    </source>
</evidence>
<dbReference type="PANTHER" id="PTHR12746:SF2">
    <property type="entry name" value="60S RIBOSOMAL EXPORT PROTEIN NMD3"/>
    <property type="match status" value="1"/>
</dbReference>
<name>A0A2G8JWW1_STIJA</name>
<evidence type="ECO:0000256" key="4">
    <source>
        <dbReference type="ARBA" id="ARBA00022448"/>
    </source>
</evidence>